<dbReference type="EMBL" id="JMSE01000131">
    <property type="protein sequence ID" value="KDN71721.1"/>
    <property type="molecule type" value="Genomic_DNA"/>
</dbReference>
<proteinExistence type="predicted"/>
<dbReference type="Proteomes" id="UP000027238">
    <property type="component" value="Unassembled WGS sequence"/>
</dbReference>
<comment type="caution">
    <text evidence="1">The sequence shown here is derived from an EMBL/GenBank/DDBJ whole genome shotgun (WGS) entry which is preliminary data.</text>
</comment>
<name>A0A066Y115_COLSU</name>
<accession>A0A066Y115</accession>
<keyword evidence="2" id="KW-1185">Reference proteome</keyword>
<protein>
    <submittedName>
        <fullName evidence="1">Uncharacterized protein</fullName>
    </submittedName>
</protein>
<sequence length="136" mass="14972">MTRRAPLPPDDAVAHQPLCRFESSSRTAHRTGLIHEAASTNRNLYRLMIRARFGRLPLSYGRREWAEAIGLASVDDEVCRDELQTVPISLRLAFHLSCPLSSSQDIGPSTEFPSLQHCLVSAASGSIPPRAGPLRL</sequence>
<evidence type="ECO:0000313" key="2">
    <source>
        <dbReference type="Proteomes" id="UP000027238"/>
    </source>
</evidence>
<gene>
    <name evidence="1" type="ORF">CSUB01_11072</name>
</gene>
<dbReference type="HOGENOM" id="CLU_1875308_0_0_1"/>
<reference evidence="2" key="1">
    <citation type="journal article" date="2014" name="Genome Announc.">
        <title>Draft genome sequence of Colletotrichum sublineola, a destructive pathogen of cultivated sorghum.</title>
        <authorList>
            <person name="Baroncelli R."/>
            <person name="Sanz-Martin J.M."/>
            <person name="Rech G.E."/>
            <person name="Sukno S.A."/>
            <person name="Thon M.R."/>
        </authorList>
    </citation>
    <scope>NUCLEOTIDE SEQUENCE [LARGE SCALE GENOMIC DNA]</scope>
    <source>
        <strain evidence="2">TX430BB</strain>
    </source>
</reference>
<organism evidence="1 2">
    <name type="scientific">Colletotrichum sublineola</name>
    <name type="common">Sorghum anthracnose fungus</name>
    <dbReference type="NCBI Taxonomy" id="1173701"/>
    <lineage>
        <taxon>Eukaryota</taxon>
        <taxon>Fungi</taxon>
        <taxon>Dikarya</taxon>
        <taxon>Ascomycota</taxon>
        <taxon>Pezizomycotina</taxon>
        <taxon>Sordariomycetes</taxon>
        <taxon>Hypocreomycetidae</taxon>
        <taxon>Glomerellales</taxon>
        <taxon>Glomerellaceae</taxon>
        <taxon>Colletotrichum</taxon>
        <taxon>Colletotrichum graminicola species complex</taxon>
    </lineage>
</organism>
<evidence type="ECO:0000313" key="1">
    <source>
        <dbReference type="EMBL" id="KDN71721.1"/>
    </source>
</evidence>
<dbReference type="AlphaFoldDB" id="A0A066Y115"/>